<organism evidence="1 2">
    <name type="scientific">Vaccinium darrowii</name>
    <dbReference type="NCBI Taxonomy" id="229202"/>
    <lineage>
        <taxon>Eukaryota</taxon>
        <taxon>Viridiplantae</taxon>
        <taxon>Streptophyta</taxon>
        <taxon>Embryophyta</taxon>
        <taxon>Tracheophyta</taxon>
        <taxon>Spermatophyta</taxon>
        <taxon>Magnoliopsida</taxon>
        <taxon>eudicotyledons</taxon>
        <taxon>Gunneridae</taxon>
        <taxon>Pentapetalae</taxon>
        <taxon>asterids</taxon>
        <taxon>Ericales</taxon>
        <taxon>Ericaceae</taxon>
        <taxon>Vaccinioideae</taxon>
        <taxon>Vaccinieae</taxon>
        <taxon>Vaccinium</taxon>
    </lineage>
</organism>
<reference evidence="1 2" key="1">
    <citation type="journal article" date="2021" name="Hortic Res">
        <title>High-quality reference genome and annotation aids understanding of berry development for evergreen blueberry (Vaccinium darrowii).</title>
        <authorList>
            <person name="Yu J."/>
            <person name="Hulse-Kemp A.M."/>
            <person name="Babiker E."/>
            <person name="Staton M."/>
        </authorList>
    </citation>
    <scope>NUCLEOTIDE SEQUENCE [LARGE SCALE GENOMIC DNA]</scope>
    <source>
        <strain evidence="2">cv. NJ 8807/NJ 8810</strain>
        <tissue evidence="1">Young leaf</tissue>
    </source>
</reference>
<evidence type="ECO:0000313" key="1">
    <source>
        <dbReference type="EMBL" id="KAH7841550.1"/>
    </source>
</evidence>
<evidence type="ECO:0000313" key="2">
    <source>
        <dbReference type="Proteomes" id="UP000828048"/>
    </source>
</evidence>
<comment type="caution">
    <text evidence="1">The sequence shown here is derived from an EMBL/GenBank/DDBJ whole genome shotgun (WGS) entry which is preliminary data.</text>
</comment>
<protein>
    <submittedName>
        <fullName evidence="1">Uncharacterized protein</fullName>
    </submittedName>
</protein>
<gene>
    <name evidence="1" type="ORF">Vadar_031385</name>
</gene>
<proteinExistence type="predicted"/>
<name>A0ACB7XLC4_9ERIC</name>
<accession>A0ACB7XLC4</accession>
<dbReference type="EMBL" id="CM037160">
    <property type="protein sequence ID" value="KAH7841550.1"/>
    <property type="molecule type" value="Genomic_DNA"/>
</dbReference>
<dbReference type="Proteomes" id="UP000828048">
    <property type="component" value="Chromosome 10"/>
</dbReference>
<sequence length="217" mass="25631">MFMHEQDDALLCKMFPSSLGKVALSWYHKLPEGSILCWAQLAEEFTARFLTSRTAPKTFDALTSMRQRDDETLRQYSKRYWETFNEIENCSEEYALATFKTSLPMHKDDILQAGGKIVAGQLQLQEKKTVESRVYKKEYTAGWKDYAQQRKDKADPDPKSYFSIIATFNISIYKMLYRIKNEPWFRRPPKMTGNPEKRRATNQHCSYHRDWGHMIED</sequence>
<keyword evidence="2" id="KW-1185">Reference proteome</keyword>